<organism evidence="1 2">
    <name type="scientific">Alteromonas pelagimontana</name>
    <dbReference type="NCBI Taxonomy" id="1858656"/>
    <lineage>
        <taxon>Bacteria</taxon>
        <taxon>Pseudomonadati</taxon>
        <taxon>Pseudomonadota</taxon>
        <taxon>Gammaproteobacteria</taxon>
        <taxon>Alteromonadales</taxon>
        <taxon>Alteromonadaceae</taxon>
        <taxon>Alteromonas/Salinimonas group</taxon>
        <taxon>Alteromonas</taxon>
    </lineage>
</organism>
<sequence>MDYALLKGSGCKVVPPDILKNRRWGMLGGGGYAIQLLSYCIANNISLPTYVFLPQPATMHFKGIICRPESELTYAELDIVVIGSATYQYEILTRVNQWVPESVSVIDCSPFVLDSDNARYYATEYDLLNTEAPYCLFFDFNPAEHIKVWFQTYINKLAERGIKVLTLHPLHEVQQSLLKGAQDIYLWNGSRSEFYFLNAKLASLGIKPKFVECGFFPQRQYFYIDEVGINANRYLADDDLSWVNEKHLEQLSAIRNKFFNNIRPAHEYYDYIFVPLQMPNDSNVQNHSRFKKGMQEFIDFIESQYPHQDIVFKRHPKDINQYTSRVGKFSDADSRALILAANIIHGINSTVLFEAALAGKTVIAEGDCLLKQHKNNIHHLIAAVIAKQQKVSHWDK</sequence>
<name>A0A6M4MG40_9ALTE</name>
<keyword evidence="2" id="KW-1185">Reference proteome</keyword>
<dbReference type="KEGG" id="apel:CA267_014260"/>
<dbReference type="AlphaFoldDB" id="A0A6M4MG40"/>
<reference evidence="2" key="1">
    <citation type="submission" date="2014-12" db="EMBL/GenBank/DDBJ databases">
        <title>Complete genome sequence of a multi-drug resistant Klebsiella pneumoniae.</title>
        <authorList>
            <person name="Hua X."/>
            <person name="Chen Q."/>
            <person name="Li X."/>
            <person name="Feng Y."/>
            <person name="Ruan Z."/>
            <person name="Yu Y."/>
        </authorList>
    </citation>
    <scope>NUCLEOTIDE SEQUENCE [LARGE SCALE GENOMIC DNA]</scope>
    <source>
        <strain evidence="2">5.12</strain>
    </source>
</reference>
<gene>
    <name evidence="1" type="ORF">CA267_014260</name>
</gene>
<dbReference type="OrthoDB" id="6377428at2"/>
<accession>A0A6M4MG40</accession>
<evidence type="ECO:0000313" key="1">
    <source>
        <dbReference type="EMBL" id="QJR81838.1"/>
    </source>
</evidence>
<reference evidence="1 2" key="2">
    <citation type="submission" date="2020-04" db="EMBL/GenBank/DDBJ databases">
        <title>Complete genome sequence of Alteromonas pelagimontana 5.12T.</title>
        <authorList>
            <person name="Sinha R.K."/>
            <person name="Krishnan K.P."/>
            <person name="Kurian J.P."/>
        </authorList>
    </citation>
    <scope>NUCLEOTIDE SEQUENCE [LARGE SCALE GENOMIC DNA]</scope>
    <source>
        <strain evidence="1 2">5.12</strain>
    </source>
</reference>
<dbReference type="GO" id="GO:0015774">
    <property type="term" value="P:polysaccharide transport"/>
    <property type="evidence" value="ECO:0007669"/>
    <property type="project" value="InterPro"/>
</dbReference>
<dbReference type="GO" id="GO:0000271">
    <property type="term" value="P:polysaccharide biosynthetic process"/>
    <property type="evidence" value="ECO:0007669"/>
    <property type="project" value="InterPro"/>
</dbReference>
<dbReference type="RefSeq" id="WP_139316273.1">
    <property type="nucleotide sequence ID" value="NZ_CP052766.1"/>
</dbReference>
<dbReference type="InterPro" id="IPR007833">
    <property type="entry name" value="Capsule_polysaccharide_synth"/>
</dbReference>
<proteinExistence type="predicted"/>
<protein>
    <submittedName>
        <fullName evidence="1">Capsule biosynthesis protein</fullName>
    </submittedName>
</protein>
<evidence type="ECO:0000313" key="2">
    <source>
        <dbReference type="Proteomes" id="UP000219285"/>
    </source>
</evidence>
<dbReference type="EMBL" id="CP052766">
    <property type="protein sequence ID" value="QJR81838.1"/>
    <property type="molecule type" value="Genomic_DNA"/>
</dbReference>
<dbReference type="Proteomes" id="UP000219285">
    <property type="component" value="Chromosome"/>
</dbReference>
<dbReference type="Pfam" id="PF05159">
    <property type="entry name" value="Capsule_synth"/>
    <property type="match status" value="1"/>
</dbReference>